<keyword evidence="2" id="KW-1185">Reference proteome</keyword>
<dbReference type="Proteomes" id="UP000681290">
    <property type="component" value="Unassembled WGS sequence"/>
</dbReference>
<organism evidence="1 2">
    <name type="scientific">Paenibacillus woosongensis</name>
    <dbReference type="NCBI Taxonomy" id="307580"/>
    <lineage>
        <taxon>Bacteria</taxon>
        <taxon>Bacillati</taxon>
        <taxon>Bacillota</taxon>
        <taxon>Bacilli</taxon>
        <taxon>Bacillales</taxon>
        <taxon>Paenibacillaceae</taxon>
        <taxon>Paenibacillus</taxon>
    </lineage>
</organism>
<reference evidence="1 2" key="1">
    <citation type="submission" date="2021-03" db="EMBL/GenBank/DDBJ databases">
        <title>Antimicrobial resistance genes in bacteria isolated from Japanese honey, and their potential for conferring macrolide and lincosamide resistance in the American foulbrood pathogen Paenibacillus larvae.</title>
        <authorList>
            <person name="Okamoto M."/>
            <person name="Kumagai M."/>
            <person name="Kanamori H."/>
            <person name="Takamatsu D."/>
        </authorList>
    </citation>
    <scope>NUCLEOTIDE SEQUENCE [LARGE SCALE GENOMIC DNA]</scope>
    <source>
        <strain evidence="1 2">J15TS10</strain>
    </source>
</reference>
<comment type="caution">
    <text evidence="1">The sequence shown here is derived from an EMBL/GenBank/DDBJ whole genome shotgun (WGS) entry which is preliminary data.</text>
</comment>
<sequence length="113" mass="13499">MMPVREVRNKLYGGFTGFALCLDFTRYPNTRKMRDFICQHIEREKILIYDISMFSSSDLSMFQGITDYFYPSLGCVKEGILDQDMIVLNRFDSEYKNQIVEFIKHFEKENEHD</sequence>
<dbReference type="EMBL" id="BOSM01000009">
    <property type="protein sequence ID" value="GIP60452.1"/>
    <property type="molecule type" value="Genomic_DNA"/>
</dbReference>
<evidence type="ECO:0000313" key="1">
    <source>
        <dbReference type="EMBL" id="GIP60452.1"/>
    </source>
</evidence>
<gene>
    <name evidence="1" type="ORF">J15TS10_42660</name>
</gene>
<proteinExistence type="predicted"/>
<dbReference type="RefSeq" id="WP_213594037.1">
    <property type="nucleotide sequence ID" value="NZ_BOSM01000009.1"/>
</dbReference>
<accession>A0ABQ4MX07</accession>
<evidence type="ECO:0000313" key="2">
    <source>
        <dbReference type="Proteomes" id="UP000681290"/>
    </source>
</evidence>
<evidence type="ECO:0008006" key="3">
    <source>
        <dbReference type="Google" id="ProtNLM"/>
    </source>
</evidence>
<name>A0ABQ4MX07_9BACL</name>
<protein>
    <recommendedName>
        <fullName evidence="3">DUF4325 domain-containing protein</fullName>
    </recommendedName>
</protein>